<evidence type="ECO:0000313" key="4">
    <source>
        <dbReference type="Proteomes" id="UP000008141"/>
    </source>
</evidence>
<dbReference type="Pfam" id="PF01585">
    <property type="entry name" value="G-patch"/>
    <property type="match status" value="1"/>
</dbReference>
<sequence length="233" mass="27358">MERLEVVDPRFAAGRGDEFRVSTLRQRQDEMIELAAADGSDFKLPMARWIDENVDLEDTECASIEQAIPASNVGYRLLQRMGWRPGGGLGREQQGISEPVRLDANDTGTRTGLGRRQQERQYTAAEFVERRALEVELQADEDEGRKRRREMEAERQQKIREEVTHELRMFYCKWCHKQYQFAHEMEEHLSSYDHHHRKRLAEMRAMQSERGRKERGKKERRAAEKEAARIAAQ</sequence>
<dbReference type="RefSeq" id="XP_005848648.1">
    <property type="nucleotide sequence ID" value="XM_005848586.1"/>
</dbReference>
<dbReference type="InParanoid" id="E1ZC48"/>
<organism evidence="4">
    <name type="scientific">Chlorella variabilis</name>
    <name type="common">Green alga</name>
    <dbReference type="NCBI Taxonomy" id="554065"/>
    <lineage>
        <taxon>Eukaryota</taxon>
        <taxon>Viridiplantae</taxon>
        <taxon>Chlorophyta</taxon>
        <taxon>core chlorophytes</taxon>
        <taxon>Trebouxiophyceae</taxon>
        <taxon>Chlorellales</taxon>
        <taxon>Chlorellaceae</taxon>
        <taxon>Chlorella clade</taxon>
        <taxon>Chlorella</taxon>
    </lineage>
</organism>
<evidence type="ECO:0000313" key="3">
    <source>
        <dbReference type="EMBL" id="EFN56546.1"/>
    </source>
</evidence>
<dbReference type="GeneID" id="17356119"/>
<gene>
    <name evidence="3" type="ORF">CHLNCDRAFT_144195</name>
</gene>
<dbReference type="EMBL" id="GL433841">
    <property type="protein sequence ID" value="EFN56546.1"/>
    <property type="molecule type" value="Genomic_DNA"/>
</dbReference>
<keyword evidence="4" id="KW-1185">Reference proteome</keyword>
<dbReference type="InterPro" id="IPR013087">
    <property type="entry name" value="Znf_C2H2_type"/>
</dbReference>
<accession>E1ZC48</accession>
<feature type="compositionally biased region" description="Basic and acidic residues" evidence="1">
    <location>
        <begin position="221"/>
        <end position="233"/>
    </location>
</feature>
<proteinExistence type="predicted"/>
<dbReference type="Proteomes" id="UP000008141">
    <property type="component" value="Unassembled WGS sequence"/>
</dbReference>
<evidence type="ECO:0000259" key="2">
    <source>
        <dbReference type="PROSITE" id="PS50174"/>
    </source>
</evidence>
<dbReference type="eggNOG" id="KOG2184">
    <property type="taxonomic scope" value="Eukaryota"/>
</dbReference>
<dbReference type="KEGG" id="cvr:CHLNCDRAFT_144195"/>
<evidence type="ECO:0000256" key="1">
    <source>
        <dbReference type="SAM" id="MobiDB-lite"/>
    </source>
</evidence>
<feature type="region of interest" description="Disordered" evidence="1">
    <location>
        <begin position="199"/>
        <end position="233"/>
    </location>
</feature>
<dbReference type="PROSITE" id="PS50174">
    <property type="entry name" value="G_PATCH"/>
    <property type="match status" value="1"/>
</dbReference>
<name>E1ZC48_CHLVA</name>
<dbReference type="GO" id="GO:0003676">
    <property type="term" value="F:nucleic acid binding"/>
    <property type="evidence" value="ECO:0007669"/>
    <property type="project" value="InterPro"/>
</dbReference>
<feature type="domain" description="G-patch" evidence="2">
    <location>
        <begin position="70"/>
        <end position="118"/>
    </location>
</feature>
<dbReference type="PANTHER" id="PTHR47251">
    <property type="entry name" value="FINGER DOMAIN PROTEIN, PUTATIVE (AFU_ORTHOLOGUE AFUA_3G04180)-RELATED"/>
    <property type="match status" value="1"/>
</dbReference>
<dbReference type="PROSITE" id="PS00028">
    <property type="entry name" value="ZINC_FINGER_C2H2_1"/>
    <property type="match status" value="1"/>
</dbReference>
<dbReference type="AlphaFoldDB" id="E1ZC48"/>
<protein>
    <recommendedName>
        <fullName evidence="2">G-patch domain-containing protein</fullName>
    </recommendedName>
</protein>
<dbReference type="SMART" id="SM00443">
    <property type="entry name" value="G_patch"/>
    <property type="match status" value="1"/>
</dbReference>
<dbReference type="OrthoDB" id="4822at2759"/>
<reference evidence="3 4" key="1">
    <citation type="journal article" date="2010" name="Plant Cell">
        <title>The Chlorella variabilis NC64A genome reveals adaptation to photosymbiosis, coevolution with viruses, and cryptic sex.</title>
        <authorList>
            <person name="Blanc G."/>
            <person name="Duncan G."/>
            <person name="Agarkova I."/>
            <person name="Borodovsky M."/>
            <person name="Gurnon J."/>
            <person name="Kuo A."/>
            <person name="Lindquist E."/>
            <person name="Lucas S."/>
            <person name="Pangilinan J."/>
            <person name="Polle J."/>
            <person name="Salamov A."/>
            <person name="Terry A."/>
            <person name="Yamada T."/>
            <person name="Dunigan D.D."/>
            <person name="Grigoriev I.V."/>
            <person name="Claverie J.M."/>
            <person name="Van Etten J.L."/>
        </authorList>
    </citation>
    <scope>NUCLEOTIDE SEQUENCE [LARGE SCALE GENOMIC DNA]</scope>
    <source>
        <strain evidence="3 4">NC64A</strain>
    </source>
</reference>
<dbReference type="PANTHER" id="PTHR47251:SF1">
    <property type="entry name" value="FINGER DOMAIN PROTEIN, PUTATIVE (AFU_ORTHOLOGUE AFUA_3G04180)-RELATED"/>
    <property type="match status" value="1"/>
</dbReference>
<dbReference type="FunCoup" id="E1ZC48">
    <property type="interactions" value="98"/>
</dbReference>
<dbReference type="InterPro" id="IPR000467">
    <property type="entry name" value="G_patch_dom"/>
</dbReference>
<dbReference type="STRING" id="554065.E1ZC48"/>
<dbReference type="OMA" id="RWTNGRQ"/>